<dbReference type="PANTHER" id="PTHR24216:SF65">
    <property type="entry name" value="PAXILLIN-LIKE PROTEIN 1"/>
    <property type="match status" value="1"/>
</dbReference>
<feature type="compositionally biased region" description="Pro residues" evidence="3">
    <location>
        <begin position="281"/>
        <end position="435"/>
    </location>
</feature>
<accession>A0A5J6V6E8</accession>
<dbReference type="InterPro" id="IPR021884">
    <property type="entry name" value="Ice-bd_prot"/>
</dbReference>
<keyword evidence="4" id="KW-1133">Transmembrane helix</keyword>
<dbReference type="EMBL" id="CP044427">
    <property type="protein sequence ID" value="QFG69590.1"/>
    <property type="molecule type" value="Genomic_DNA"/>
</dbReference>
<feature type="compositionally biased region" description="Acidic residues" evidence="3">
    <location>
        <begin position="262"/>
        <end position="280"/>
    </location>
</feature>
<evidence type="ECO:0000313" key="5">
    <source>
        <dbReference type="EMBL" id="QFG69590.1"/>
    </source>
</evidence>
<keyword evidence="6" id="KW-1185">Reference proteome</keyword>
<protein>
    <submittedName>
        <fullName evidence="5">DUF3494 domain-containing protein</fullName>
    </submittedName>
</protein>
<sequence length="492" mass="50359">MPSYIIEKKPSLSRGPFALLLGSGVALALVVGAGVGPVAALDRVGLGTASNYAVLGGSTVTNTGPSVINGYLGVAPGTAITGFPPGLVNGEVHAADAEAGVAKADLTTAYNDAAGRATDVTISADLAGQTLTPGVYTGDTLALNGQLTLDGANETDPVFIFQSASTLITGSSSSIVFMNGANACDVYWQVGSSATIGTTTAFAGTVMAHTSITANTGATVQGRLLASGGAVTLDSNTITVPACAPTGPEPTEPEPTQPEPPEPTEPEPTEPEPTEPEPTEPEPTQPEPPEPTQPEPTQPEPTQPEPTQPEPTQPEPTQPEPTQPEPTQPEPTQPEPTQPEPTQPEPTQPEPTQPEPTQPEPTQPEPTQPEPTQPEPTQPEPTQPEPTQPEPTQPEPTQPEPTQPEPTQPEPTQPEPTQPEPTQPQPTQPTQPQPTQPVDGQVKTWPVGGVQTGGEPAGSGARALLLMLGGLAMAVGLGGLVWPRSAAAAQSG</sequence>
<dbReference type="AlphaFoldDB" id="A0A5J6V6E8"/>
<organism evidence="5 6">
    <name type="scientific">Ornithinimicrobium pratense</name>
    <dbReference type="NCBI Taxonomy" id="2593973"/>
    <lineage>
        <taxon>Bacteria</taxon>
        <taxon>Bacillati</taxon>
        <taxon>Actinomycetota</taxon>
        <taxon>Actinomycetes</taxon>
        <taxon>Micrococcales</taxon>
        <taxon>Ornithinimicrobiaceae</taxon>
        <taxon>Ornithinimicrobium</taxon>
    </lineage>
</organism>
<keyword evidence="2" id="KW-0732">Signal</keyword>
<evidence type="ECO:0000313" key="6">
    <source>
        <dbReference type="Proteomes" id="UP000326546"/>
    </source>
</evidence>
<feature type="region of interest" description="Disordered" evidence="3">
    <location>
        <begin position="239"/>
        <end position="458"/>
    </location>
</feature>
<keyword evidence="4" id="KW-0472">Membrane</keyword>
<dbReference type="PANTHER" id="PTHR24216">
    <property type="entry name" value="PAXILLIN-RELATED"/>
    <property type="match status" value="1"/>
</dbReference>
<feature type="compositionally biased region" description="Pro residues" evidence="3">
    <location>
        <begin position="247"/>
        <end position="261"/>
    </location>
</feature>
<comment type="similarity">
    <text evidence="1">Belongs to the ice-binding protein family.</text>
</comment>
<proteinExistence type="inferred from homology"/>
<feature type="transmembrane region" description="Helical" evidence="4">
    <location>
        <begin position="463"/>
        <end position="482"/>
    </location>
</feature>
<reference evidence="5 6" key="1">
    <citation type="submission" date="2019-09" db="EMBL/GenBank/DDBJ databases">
        <title>Serinicoccus pratensis sp. nov., isolated from meadow soil.</title>
        <authorList>
            <person name="Zhang W."/>
        </authorList>
    </citation>
    <scope>NUCLEOTIDE SEQUENCE [LARGE SCALE GENOMIC DNA]</scope>
    <source>
        <strain evidence="5 6">W204</strain>
    </source>
</reference>
<dbReference type="OrthoDB" id="2082707at2"/>
<gene>
    <name evidence="5" type="ORF">FY030_13550</name>
</gene>
<dbReference type="Pfam" id="PF11999">
    <property type="entry name" value="Ice_binding"/>
    <property type="match status" value="1"/>
</dbReference>
<evidence type="ECO:0000256" key="2">
    <source>
        <dbReference type="ARBA" id="ARBA00022729"/>
    </source>
</evidence>
<keyword evidence="4" id="KW-0812">Transmembrane</keyword>
<evidence type="ECO:0000256" key="4">
    <source>
        <dbReference type="SAM" id="Phobius"/>
    </source>
</evidence>
<name>A0A5J6V6E8_9MICO</name>
<dbReference type="KEGG" id="serw:FY030_13550"/>
<evidence type="ECO:0000256" key="3">
    <source>
        <dbReference type="SAM" id="MobiDB-lite"/>
    </source>
</evidence>
<dbReference type="Proteomes" id="UP000326546">
    <property type="component" value="Chromosome"/>
</dbReference>
<evidence type="ECO:0000256" key="1">
    <source>
        <dbReference type="ARBA" id="ARBA00005445"/>
    </source>
</evidence>